<dbReference type="GO" id="GO:0046872">
    <property type="term" value="F:metal ion binding"/>
    <property type="evidence" value="ECO:0007669"/>
    <property type="project" value="UniProtKB-KW"/>
</dbReference>
<dbReference type="Proteomes" id="UP001174136">
    <property type="component" value="Unassembled WGS sequence"/>
</dbReference>
<dbReference type="Gene3D" id="3.60.21.10">
    <property type="match status" value="1"/>
</dbReference>
<protein>
    <submittedName>
        <fullName evidence="4">Serine/threonine-protein phosphatase with EF-hands 2</fullName>
    </submittedName>
</protein>
<evidence type="ECO:0000313" key="4">
    <source>
        <dbReference type="EMBL" id="KAK0141320.1"/>
    </source>
</evidence>
<keyword evidence="3" id="KW-0464">Manganese</keyword>
<evidence type="ECO:0000256" key="2">
    <source>
        <dbReference type="ARBA" id="ARBA00022723"/>
    </source>
</evidence>
<gene>
    <name evidence="4" type="primary">Ppef2</name>
    <name evidence="4" type="ORF">N1851_021649</name>
</gene>
<evidence type="ECO:0000256" key="1">
    <source>
        <dbReference type="ARBA" id="ARBA00001936"/>
    </source>
</evidence>
<dbReference type="SUPFAM" id="SSF56300">
    <property type="entry name" value="Metallo-dependent phosphatases"/>
    <property type="match status" value="1"/>
</dbReference>
<evidence type="ECO:0000313" key="5">
    <source>
        <dbReference type="Proteomes" id="UP001174136"/>
    </source>
</evidence>
<accession>A0AA47NXX7</accession>
<comment type="cofactor">
    <cofactor evidence="1">
        <name>Mn(2+)</name>
        <dbReference type="ChEBI" id="CHEBI:29035"/>
    </cofactor>
</comment>
<sequence length="176" mass="19982">MGCTFQGDLRYQLTALEVCAVANSRCHLRGQLTHGQLWLHLQKGEELYGLMATGRKDFLWRSVVHLGGLSLQLKFKKRCKKILKLLQKIFSWLPLATVIDGKVLVVHGGISDPTDLNIIARMESHKKSLRFGLSACLSICPYVREYVASSNRRSVYRTEVRRRTTKINVNSAIKVL</sequence>
<comment type="caution">
    <text evidence="4">The sequence shown here is derived from an EMBL/GenBank/DDBJ whole genome shotgun (WGS) entry which is preliminary data.</text>
</comment>
<dbReference type="GO" id="GO:0051879">
    <property type="term" value="F:Hsp90 protein binding"/>
    <property type="evidence" value="ECO:0007669"/>
    <property type="project" value="TreeGrafter"/>
</dbReference>
<reference evidence="4" key="1">
    <citation type="journal article" date="2023" name="Front. Mar. Sci.">
        <title>A new Merluccius polli reference genome to investigate the effects of global change in West African waters.</title>
        <authorList>
            <person name="Mateo J.L."/>
            <person name="Blanco-Fernandez C."/>
            <person name="Garcia-Vazquez E."/>
            <person name="Machado-Schiaffino G."/>
        </authorList>
    </citation>
    <scope>NUCLEOTIDE SEQUENCE</scope>
    <source>
        <strain evidence="4">C29</strain>
        <tissue evidence="4">Fin</tissue>
    </source>
</reference>
<proteinExistence type="predicted"/>
<dbReference type="PANTHER" id="PTHR45668:SF2">
    <property type="entry name" value="SERINE_THREONINE-PROTEIN PHOSPHATASE WITH EF-HANDS 2"/>
    <property type="match status" value="1"/>
</dbReference>
<organism evidence="4 5">
    <name type="scientific">Merluccius polli</name>
    <name type="common">Benguela hake</name>
    <name type="synonym">Merluccius cadenati</name>
    <dbReference type="NCBI Taxonomy" id="89951"/>
    <lineage>
        <taxon>Eukaryota</taxon>
        <taxon>Metazoa</taxon>
        <taxon>Chordata</taxon>
        <taxon>Craniata</taxon>
        <taxon>Vertebrata</taxon>
        <taxon>Euteleostomi</taxon>
        <taxon>Actinopterygii</taxon>
        <taxon>Neopterygii</taxon>
        <taxon>Teleostei</taxon>
        <taxon>Neoteleostei</taxon>
        <taxon>Acanthomorphata</taxon>
        <taxon>Zeiogadaria</taxon>
        <taxon>Gadariae</taxon>
        <taxon>Gadiformes</taxon>
        <taxon>Gadoidei</taxon>
        <taxon>Merlucciidae</taxon>
        <taxon>Merluccius</taxon>
    </lineage>
</organism>
<name>A0AA47NXX7_MERPO</name>
<evidence type="ECO:0000256" key="3">
    <source>
        <dbReference type="ARBA" id="ARBA00023211"/>
    </source>
</evidence>
<dbReference type="EMBL" id="JAOPHQ010003976">
    <property type="protein sequence ID" value="KAK0141320.1"/>
    <property type="molecule type" value="Genomic_DNA"/>
</dbReference>
<dbReference type="PANTHER" id="PTHR45668">
    <property type="entry name" value="SERINE/THREONINE-PROTEIN PHOSPHATASE 5-RELATED"/>
    <property type="match status" value="1"/>
</dbReference>
<dbReference type="GO" id="GO:0043409">
    <property type="term" value="P:negative regulation of MAPK cascade"/>
    <property type="evidence" value="ECO:0007669"/>
    <property type="project" value="TreeGrafter"/>
</dbReference>
<keyword evidence="5" id="KW-1185">Reference proteome</keyword>
<dbReference type="InterPro" id="IPR029052">
    <property type="entry name" value="Metallo-depent_PP-like"/>
</dbReference>
<dbReference type="InterPro" id="IPR051134">
    <property type="entry name" value="PPP_phosphatase"/>
</dbReference>
<keyword evidence="2" id="KW-0479">Metal-binding</keyword>
<dbReference type="AlphaFoldDB" id="A0AA47NXX7"/>